<dbReference type="InterPro" id="IPR002938">
    <property type="entry name" value="FAD-bd"/>
</dbReference>
<keyword evidence="2 4" id="KW-0503">Monooxygenase</keyword>
<keyword evidence="5" id="KW-1185">Reference proteome</keyword>
<evidence type="ECO:0000256" key="2">
    <source>
        <dbReference type="ARBA" id="ARBA00023033"/>
    </source>
</evidence>
<dbReference type="Pfam" id="PF01494">
    <property type="entry name" value="FAD_binding_3"/>
    <property type="match status" value="2"/>
</dbReference>
<comment type="caution">
    <text evidence="4">The sequence shown here is derived from an EMBL/GenBank/DDBJ whole genome shotgun (WGS) entry which is preliminary data.</text>
</comment>
<reference evidence="4 5" key="1">
    <citation type="submission" date="2024-10" db="EMBL/GenBank/DDBJ databases">
        <title>The Natural Products Discovery Center: Release of the First 8490 Sequenced Strains for Exploring Actinobacteria Biosynthetic Diversity.</title>
        <authorList>
            <person name="Kalkreuter E."/>
            <person name="Kautsar S.A."/>
            <person name="Yang D."/>
            <person name="Bader C.D."/>
            <person name="Teijaro C.N."/>
            <person name="Fluegel L."/>
            <person name="Davis C.M."/>
            <person name="Simpson J.R."/>
            <person name="Lauterbach L."/>
            <person name="Steele A.D."/>
            <person name="Gui C."/>
            <person name="Meng S."/>
            <person name="Li G."/>
            <person name="Viehrig K."/>
            <person name="Ye F."/>
            <person name="Su P."/>
            <person name="Kiefer A.F."/>
            <person name="Nichols A."/>
            <person name="Cepeda A.J."/>
            <person name="Yan W."/>
            <person name="Fan B."/>
            <person name="Jiang Y."/>
            <person name="Adhikari A."/>
            <person name="Zheng C.-J."/>
            <person name="Schuster L."/>
            <person name="Cowan T.M."/>
            <person name="Smanski M.J."/>
            <person name="Chevrette M.G."/>
            <person name="De Carvalho L.P.S."/>
            <person name="Shen B."/>
        </authorList>
    </citation>
    <scope>NUCLEOTIDE SEQUENCE [LARGE SCALE GENOMIC DNA]</scope>
    <source>
        <strain evidence="4 5">NPDC000087</strain>
    </source>
</reference>
<evidence type="ECO:0000259" key="3">
    <source>
        <dbReference type="Pfam" id="PF01494"/>
    </source>
</evidence>
<dbReference type="RefSeq" id="WP_020511658.1">
    <property type="nucleotide sequence ID" value="NZ_JBIAZU010000003.1"/>
</dbReference>
<dbReference type="EMBL" id="JBIAZU010000003">
    <property type="protein sequence ID" value="MFF5291789.1"/>
    <property type="molecule type" value="Genomic_DNA"/>
</dbReference>
<evidence type="ECO:0000313" key="4">
    <source>
        <dbReference type="EMBL" id="MFF5291789.1"/>
    </source>
</evidence>
<name>A0ABW6WER6_9ACTN</name>
<accession>A0ABW6WER6</accession>
<evidence type="ECO:0000256" key="1">
    <source>
        <dbReference type="ARBA" id="ARBA00023002"/>
    </source>
</evidence>
<keyword evidence="1" id="KW-0560">Oxidoreductase</keyword>
<dbReference type="SUPFAM" id="SSF51905">
    <property type="entry name" value="FAD/NAD(P)-binding domain"/>
    <property type="match status" value="1"/>
</dbReference>
<feature type="domain" description="FAD-binding" evidence="3">
    <location>
        <begin position="5"/>
        <end position="128"/>
    </location>
</feature>
<dbReference type="Proteomes" id="UP001602245">
    <property type="component" value="Unassembled WGS sequence"/>
</dbReference>
<dbReference type="PANTHER" id="PTHR13789">
    <property type="entry name" value="MONOOXYGENASE"/>
    <property type="match status" value="1"/>
</dbReference>
<dbReference type="PANTHER" id="PTHR13789:SF309">
    <property type="entry name" value="PUTATIVE (AFU_ORTHOLOGUE AFUA_6G14510)-RELATED"/>
    <property type="match status" value="1"/>
</dbReference>
<dbReference type="InterPro" id="IPR050493">
    <property type="entry name" value="FAD-dep_Monooxygenase_BioMet"/>
</dbReference>
<protein>
    <submittedName>
        <fullName evidence="4">FAD-dependent monooxygenase</fullName>
    </submittedName>
</protein>
<dbReference type="InterPro" id="IPR036188">
    <property type="entry name" value="FAD/NAD-bd_sf"/>
</dbReference>
<sequence length="342" mass="36748">MTKTAAIIGGGIGGLAAAIALRQAGWQVTVHERQTTTPAVGTALGIWPAALRALDELGLGDEVRKRGVPQSDGELRRPDGTRIAAMDVDRLERRLGDRIHLISRPALLTVLRDAAADGCDLRLGEPVGAVEPLRREFGLVVAADGVFSRTREELFGDRSRARYAGSTAWRGTLDEFATDTFAEIWGAGVKFGVTPQEGGRTNWFASAALPEGRFHPGAERDALLEIFGGWSDPAVARVLGTVREEGILRHDIYVTPRLPSYVSGNVVLIGDAAHAMAPDLGRGACEAIIDAVTLGRAGPAAYERDRRRSTQRLVRMAGAASRLTRMRHGVPLRNGLLKMALR</sequence>
<dbReference type="Gene3D" id="3.50.50.60">
    <property type="entry name" value="FAD/NAD(P)-binding domain"/>
    <property type="match status" value="1"/>
</dbReference>
<gene>
    <name evidence="4" type="ORF">ACFY35_20300</name>
</gene>
<feature type="domain" description="FAD-binding" evidence="3">
    <location>
        <begin position="260"/>
        <end position="297"/>
    </location>
</feature>
<proteinExistence type="predicted"/>
<dbReference type="GO" id="GO:0004497">
    <property type="term" value="F:monooxygenase activity"/>
    <property type="evidence" value="ECO:0007669"/>
    <property type="project" value="UniProtKB-KW"/>
</dbReference>
<organism evidence="4 5">
    <name type="scientific">Paractinoplanes globisporus</name>
    <dbReference type="NCBI Taxonomy" id="113565"/>
    <lineage>
        <taxon>Bacteria</taxon>
        <taxon>Bacillati</taxon>
        <taxon>Actinomycetota</taxon>
        <taxon>Actinomycetes</taxon>
        <taxon>Micromonosporales</taxon>
        <taxon>Micromonosporaceae</taxon>
        <taxon>Paractinoplanes</taxon>
    </lineage>
</organism>
<dbReference type="PRINTS" id="PR00420">
    <property type="entry name" value="RNGMNOXGNASE"/>
</dbReference>
<evidence type="ECO:0000313" key="5">
    <source>
        <dbReference type="Proteomes" id="UP001602245"/>
    </source>
</evidence>